<feature type="non-terminal residue" evidence="2">
    <location>
        <position position="1"/>
    </location>
</feature>
<comment type="caution">
    <text evidence="2">The sequence shown here is derived from an EMBL/GenBank/DDBJ whole genome shotgun (WGS) entry which is preliminary data.</text>
</comment>
<keyword evidence="1" id="KW-0472">Membrane</keyword>
<dbReference type="Proteomes" id="UP000824120">
    <property type="component" value="Chromosome 12"/>
</dbReference>
<evidence type="ECO:0000313" key="3">
    <source>
        <dbReference type="Proteomes" id="UP000824120"/>
    </source>
</evidence>
<dbReference type="AlphaFoldDB" id="A0A9J5W7Q3"/>
<keyword evidence="1" id="KW-1133">Transmembrane helix</keyword>
<evidence type="ECO:0000256" key="1">
    <source>
        <dbReference type="SAM" id="Phobius"/>
    </source>
</evidence>
<proteinExistence type="predicted"/>
<keyword evidence="3" id="KW-1185">Reference proteome</keyword>
<evidence type="ECO:0000313" key="2">
    <source>
        <dbReference type="EMBL" id="KAG5571570.1"/>
    </source>
</evidence>
<dbReference type="EMBL" id="JACXVP010000012">
    <property type="protein sequence ID" value="KAG5571570.1"/>
    <property type="molecule type" value="Genomic_DNA"/>
</dbReference>
<reference evidence="2 3" key="1">
    <citation type="submission" date="2020-09" db="EMBL/GenBank/DDBJ databases">
        <title>De no assembly of potato wild relative species, Solanum commersonii.</title>
        <authorList>
            <person name="Cho K."/>
        </authorList>
    </citation>
    <scope>NUCLEOTIDE SEQUENCE [LARGE SCALE GENOMIC DNA]</scope>
    <source>
        <strain evidence="2">LZ3.2</strain>
        <tissue evidence="2">Leaf</tissue>
    </source>
</reference>
<gene>
    <name evidence="2" type="ORF">H5410_061336</name>
</gene>
<accession>A0A9J5W7Q3</accession>
<sequence>MTQRFALFLIHRFLCFAFSISAFWFIGQASRTRTKPGVCLFSDSPSMLGDAQASESNTMLTLKKRNKMHVSPIALPLFSNQPSLQLTQDQKGLYKACNGAECK</sequence>
<keyword evidence="1" id="KW-0812">Transmembrane</keyword>
<protein>
    <submittedName>
        <fullName evidence="2">Uncharacterized protein</fullName>
    </submittedName>
</protein>
<name>A0A9J5W7Q3_SOLCO</name>
<feature type="transmembrane region" description="Helical" evidence="1">
    <location>
        <begin position="6"/>
        <end position="26"/>
    </location>
</feature>
<organism evidence="2 3">
    <name type="scientific">Solanum commersonii</name>
    <name type="common">Commerson's wild potato</name>
    <name type="synonym">Commerson's nightshade</name>
    <dbReference type="NCBI Taxonomy" id="4109"/>
    <lineage>
        <taxon>Eukaryota</taxon>
        <taxon>Viridiplantae</taxon>
        <taxon>Streptophyta</taxon>
        <taxon>Embryophyta</taxon>
        <taxon>Tracheophyta</taxon>
        <taxon>Spermatophyta</taxon>
        <taxon>Magnoliopsida</taxon>
        <taxon>eudicotyledons</taxon>
        <taxon>Gunneridae</taxon>
        <taxon>Pentapetalae</taxon>
        <taxon>asterids</taxon>
        <taxon>lamiids</taxon>
        <taxon>Solanales</taxon>
        <taxon>Solanaceae</taxon>
        <taxon>Solanoideae</taxon>
        <taxon>Solaneae</taxon>
        <taxon>Solanum</taxon>
    </lineage>
</organism>